<reference evidence="1 2" key="1">
    <citation type="submission" date="2017-01" db="EMBL/GenBank/DDBJ databases">
        <title>New insights into the genetic diversity of Chromobacterium isolated from tropical freshwater lake.</title>
        <authorList>
            <person name="Santos A.B."/>
            <person name="Nascimento A.M."/>
            <person name="Da Silva P.C."/>
        </authorList>
    </citation>
    <scope>NUCLEOTIDE SEQUENCE [LARGE SCALE GENOMIC DNA]</scope>
    <source>
        <strain evidence="1 2">56AF</strain>
    </source>
</reference>
<dbReference type="RefSeq" id="WP_106078089.1">
    <property type="nucleotide sequence ID" value="NZ_MTBD01000049.1"/>
</dbReference>
<accession>A0A2S9WZ59</accession>
<dbReference type="Proteomes" id="UP000239469">
    <property type="component" value="Unassembled WGS sequence"/>
</dbReference>
<protein>
    <submittedName>
        <fullName evidence="1">Uncharacterized protein</fullName>
    </submittedName>
</protein>
<proteinExistence type="predicted"/>
<organism evidence="1 2">
    <name type="scientific">Chromobacterium amazonense</name>
    <dbReference type="NCBI Taxonomy" id="1382803"/>
    <lineage>
        <taxon>Bacteria</taxon>
        <taxon>Pseudomonadati</taxon>
        <taxon>Pseudomonadota</taxon>
        <taxon>Betaproteobacteria</taxon>
        <taxon>Neisseriales</taxon>
        <taxon>Chromobacteriaceae</taxon>
        <taxon>Chromobacterium</taxon>
    </lineage>
</organism>
<gene>
    <name evidence="1" type="ORF">BUE93_20620</name>
</gene>
<sequence>MPKPLSTLSPSAGTLQSRRALPAQDPATFSVEERGALDWLAVWQDLAGKLRFYAPNGQEQGRWSDLLPPPADWPALAAWLDEGQPLPERLKARIAQPQLALLLAFLRLQRHPRAAFASLTERHRQDYYRRRLALAPRAGQPDETDVLLVLNDGVDAMTLPAGAAFDAGLDAQGRQRVYRSLDDLPLSQAKLAAALTLAQTREGGHTRLRVARLLDSASGLDWPAQAQAVMGSMDGARAAPQTLGVRLESRLLAMQAGQRALILTFSSLDAISWLQALGLDKADDTALSAAFNQAWQARAGGAEGPLTLPPARLLRNREPFRLGEEGGASAGEPSLQIVWTLDESAPALQGADGGAPWLEMTLRADGDALAGDLAVWQGLKWQNAALAVECRGLAPACARNSEGVVDVSAAFDAFPGPVRDGNRLWLAHPEWWNKPLAEIRLDLTWEGRPSDLEQYYQLYRSAVGMAAPNPRARLVASPTSGYLPSAAETALLSADRESVTFSLSRGGAGLPGQPEEWPADPQAWPGWFALEYRGGSFGHAEEAASANVLAGRYTAALLQWSQQPPVLTSAIGSTSSGWNSQLASTGGGTLPWESGIASEQQLTLNYNRAFRPSSLQLSLAANNWLGKNPALYGSRDGSTWEWLLDLPTLEPGQNVTLPLLTSGSYSRYRLTALPGFTPLPMPIKLQSLSIQEAAAGDPPQPDILPPPYTPRLSAVRLGYRGQARDGDNLSLWQLHPIGRLPAPLQSKTNAAARYTPVADEMGAASALYLGFSQMTSPCQLTLRPELIARDGGDAGLPDPQWKALTPQGWIKLHADKQGQGDEVAAVLSDQSNGLRNSGIVRLQLPALWRDDAGLSWICVQQPPADDAQAAPPAYADLVRAAPHAVRVRYQGSDDAHLAAPLPAQSISALLPPLPQVAEVSQPAASQDGYPGEDDVRFAIRAAERLSHKNRALQARDYERLALDAFPRLALARAERGDGGGVRLVVAPWPDRDGQLQPQPSRQLQTAIAARLAPLMPLNAKLSVAAPRYRVCRIGCNLVLKPAYEPGAALRALNARLVDFLSPWRDSGVQGQKQYLSAVSRFLCAQAEVAAVVALRSEYQDDAGNWTTNYQPWLDCQAQPGLARADLLVPAAQHLFVQLSDSRQLFEGIGVMELEFDFIVAQPRPPILNVPIGQGRVGIDLAVSFLSGQP</sequence>
<comment type="caution">
    <text evidence="1">The sequence shown here is derived from an EMBL/GenBank/DDBJ whole genome shotgun (WGS) entry which is preliminary data.</text>
</comment>
<dbReference type="EMBL" id="MTBD01000049">
    <property type="protein sequence ID" value="PRP68751.1"/>
    <property type="molecule type" value="Genomic_DNA"/>
</dbReference>
<name>A0A2S9WZ59_9NEIS</name>
<evidence type="ECO:0000313" key="1">
    <source>
        <dbReference type="EMBL" id="PRP68751.1"/>
    </source>
</evidence>
<evidence type="ECO:0000313" key="2">
    <source>
        <dbReference type="Proteomes" id="UP000239469"/>
    </source>
</evidence>
<dbReference type="AlphaFoldDB" id="A0A2S9WZ59"/>
<dbReference type="OrthoDB" id="9762853at2"/>